<dbReference type="GO" id="GO:0019841">
    <property type="term" value="F:retinol binding"/>
    <property type="evidence" value="ECO:0007669"/>
    <property type="project" value="UniProtKB-KW"/>
</dbReference>
<evidence type="ECO:0000256" key="12">
    <source>
        <dbReference type="SAM" id="Phobius"/>
    </source>
</evidence>
<dbReference type="Pfam" id="PF14752">
    <property type="entry name" value="RBP_receptor"/>
    <property type="match status" value="1"/>
</dbReference>
<evidence type="ECO:0000256" key="9">
    <source>
        <dbReference type="ARBA" id="ARBA00023136"/>
    </source>
</evidence>
<dbReference type="OrthoDB" id="2376984at2759"/>
<dbReference type="GO" id="GO:0034632">
    <property type="term" value="F:retinol transmembrane transporter activity"/>
    <property type="evidence" value="ECO:0007669"/>
    <property type="project" value="InterPro"/>
</dbReference>
<evidence type="ECO:0000256" key="10">
    <source>
        <dbReference type="ARBA" id="ARBA00023170"/>
    </source>
</evidence>
<keyword evidence="3" id="KW-0813">Transport</keyword>
<gene>
    <name evidence="13" type="ORF">FBUS_04773</name>
</gene>
<dbReference type="GO" id="GO:0016918">
    <property type="term" value="F:retinal binding"/>
    <property type="evidence" value="ECO:0007669"/>
    <property type="project" value="UniProtKB-KW"/>
</dbReference>
<dbReference type="Proteomes" id="UP000728185">
    <property type="component" value="Unassembled WGS sequence"/>
</dbReference>
<feature type="transmembrane region" description="Helical" evidence="12">
    <location>
        <begin position="121"/>
        <end position="139"/>
    </location>
</feature>
<evidence type="ECO:0000256" key="11">
    <source>
        <dbReference type="SAM" id="MobiDB-lite"/>
    </source>
</evidence>
<feature type="transmembrane region" description="Helical" evidence="12">
    <location>
        <begin position="159"/>
        <end position="177"/>
    </location>
</feature>
<dbReference type="GO" id="GO:0038023">
    <property type="term" value="F:signaling receptor activity"/>
    <property type="evidence" value="ECO:0007669"/>
    <property type="project" value="InterPro"/>
</dbReference>
<keyword evidence="6" id="KW-0845">Vitamin A</keyword>
<feature type="transmembrane region" description="Helical" evidence="12">
    <location>
        <begin position="184"/>
        <end position="206"/>
    </location>
</feature>
<evidence type="ECO:0000256" key="1">
    <source>
        <dbReference type="ARBA" id="ARBA00004651"/>
    </source>
</evidence>
<keyword evidence="10" id="KW-0675">Receptor</keyword>
<evidence type="ECO:0000256" key="4">
    <source>
        <dbReference type="ARBA" id="ARBA00022475"/>
    </source>
</evidence>
<keyword evidence="7 12" id="KW-1133">Transmembrane helix</keyword>
<dbReference type="GO" id="GO:0005886">
    <property type="term" value="C:plasma membrane"/>
    <property type="evidence" value="ECO:0007669"/>
    <property type="project" value="UniProtKB-SubCell"/>
</dbReference>
<feature type="transmembrane region" description="Helical" evidence="12">
    <location>
        <begin position="226"/>
        <end position="244"/>
    </location>
</feature>
<reference evidence="13" key="1">
    <citation type="submission" date="2019-05" db="EMBL/GenBank/DDBJ databases">
        <title>Annotation for the trematode Fasciolopsis buski.</title>
        <authorList>
            <person name="Choi Y.-J."/>
        </authorList>
    </citation>
    <scope>NUCLEOTIDE SEQUENCE</scope>
    <source>
        <strain evidence="13">HT</strain>
        <tissue evidence="13">Whole worm</tissue>
    </source>
</reference>
<evidence type="ECO:0000256" key="2">
    <source>
        <dbReference type="ARBA" id="ARBA00014411"/>
    </source>
</evidence>
<evidence type="ECO:0000256" key="7">
    <source>
        <dbReference type="ARBA" id="ARBA00022989"/>
    </source>
</evidence>
<feature type="transmembrane region" description="Helical" evidence="12">
    <location>
        <begin position="476"/>
        <end position="500"/>
    </location>
</feature>
<comment type="caution">
    <text evidence="13">The sequence shown here is derived from an EMBL/GenBank/DDBJ whole genome shotgun (WGS) entry which is preliminary data.</text>
</comment>
<evidence type="ECO:0000256" key="5">
    <source>
        <dbReference type="ARBA" id="ARBA00022692"/>
    </source>
</evidence>
<dbReference type="AlphaFoldDB" id="A0A8E0VHQ7"/>
<feature type="region of interest" description="Disordered" evidence="11">
    <location>
        <begin position="742"/>
        <end position="764"/>
    </location>
</feature>
<evidence type="ECO:0000313" key="14">
    <source>
        <dbReference type="Proteomes" id="UP000728185"/>
    </source>
</evidence>
<name>A0A8E0VHQ7_9TREM</name>
<dbReference type="GO" id="GO:0071939">
    <property type="term" value="P:vitamin A import into cell"/>
    <property type="evidence" value="ECO:0007669"/>
    <property type="project" value="TreeGrafter"/>
</dbReference>
<dbReference type="PANTHER" id="PTHR21444">
    <property type="entry name" value="COILED-COIL DOMAIN-CONTAINING PROTEIN 180"/>
    <property type="match status" value="1"/>
</dbReference>
<keyword evidence="9 12" id="KW-0472">Membrane</keyword>
<feature type="transmembrane region" description="Helical" evidence="12">
    <location>
        <begin position="561"/>
        <end position="582"/>
    </location>
</feature>
<evidence type="ECO:0000313" key="13">
    <source>
        <dbReference type="EMBL" id="KAA0188788.1"/>
    </source>
</evidence>
<keyword evidence="4" id="KW-1003">Cell membrane</keyword>
<proteinExistence type="predicted"/>
<dbReference type="PANTHER" id="PTHR21444:SF16">
    <property type="entry name" value="RECEPTOR FOR RETINOL UPTAKE STRA6"/>
    <property type="match status" value="1"/>
</dbReference>
<feature type="transmembrane region" description="Helical" evidence="12">
    <location>
        <begin position="39"/>
        <end position="58"/>
    </location>
</feature>
<protein>
    <recommendedName>
        <fullName evidence="2">Receptor for retinol uptake STRA6</fullName>
    </recommendedName>
</protein>
<sequence length="764" mass="87527">MSNPLSFGGVLQLFQGNHSTWMNEVTPECKESQIYMRPFYNPLFAISAVYTIIVSLQTRRRSCCRRKRRRLTEFVQSPDESGVVNAQPNRSTGSCCPKYPYFHLHPGLPLPMNSIFYRHSTMAYACGYLCAFNIIGGIFTDYYGMNKTLPLAPVWFGMLYRIVAISFLSATLLPVFISITRGGFFCWTCGALYTLLESVLLLLSFARSVCLGYRAVLRQAGLQLPTLLGFLYLTFYFCQQLFLHRKAIRTDWLRYRLNKPSQYVENVAQYVQSRLRSSIERQTKSTEKVPNKSKDAKRSSCCIGLRNAFAHLFRPPLGFSYPPILIWSLAVSLLLQYFLINQSITWFHDVISQGRYTINERFPDLNKSLVENLAVSNARYVYSLFKMPKNSSSEAVLRLQFAFIYYWIDIVWVCVLSASFLALFSNTLIVFCIMLNYQTLSFTIYRGGYNAMPIMKRLLDPFKVTLGTILYPSYQISLMACGFFLQVLIYGGMFILLSVVVTMNAFTEKAFIVYFFQTSWPSVVLISIFITIQQLAIRYFFTKHCGKSYGFNNIRSLQVYAFFASFYNVIFGLISGVWRILYCPISVAVCISRLDISALGVPLQNMDTGYTAFLGFLYADTMMNNPVMKTFLWLLLHNHLADLSDDSSFDSALLVEVECFDAWLHQSTSIRLRPGLPDDGHRFSQNINFLQLARPHQGAMPSNADDNLLPSNTTYISRRSTLVRNRWLLAYSLIRNPDLKKWRRSQPAGKSSKKMNILSSSTTL</sequence>
<organism evidence="13 14">
    <name type="scientific">Fasciolopsis buskii</name>
    <dbReference type="NCBI Taxonomy" id="27845"/>
    <lineage>
        <taxon>Eukaryota</taxon>
        <taxon>Metazoa</taxon>
        <taxon>Spiralia</taxon>
        <taxon>Lophotrochozoa</taxon>
        <taxon>Platyhelminthes</taxon>
        <taxon>Trematoda</taxon>
        <taxon>Digenea</taxon>
        <taxon>Plagiorchiida</taxon>
        <taxon>Echinostomata</taxon>
        <taxon>Echinostomatoidea</taxon>
        <taxon>Fasciolidae</taxon>
        <taxon>Fasciolopsis</taxon>
    </lineage>
</organism>
<comment type="subcellular location">
    <subcellularLocation>
        <location evidence="1">Cell membrane</location>
        <topology evidence="1">Multi-pass membrane protein</topology>
    </subcellularLocation>
</comment>
<keyword evidence="14" id="KW-1185">Reference proteome</keyword>
<dbReference type="InterPro" id="IPR026612">
    <property type="entry name" value="STRA6-like"/>
</dbReference>
<feature type="transmembrane region" description="Helical" evidence="12">
    <location>
        <begin position="319"/>
        <end position="340"/>
    </location>
</feature>
<accession>A0A8E0VHQ7</accession>
<feature type="transmembrane region" description="Helical" evidence="12">
    <location>
        <begin position="404"/>
        <end position="437"/>
    </location>
</feature>
<evidence type="ECO:0000256" key="8">
    <source>
        <dbReference type="ARBA" id="ARBA00023072"/>
    </source>
</evidence>
<dbReference type="EMBL" id="LUCM01008207">
    <property type="protein sequence ID" value="KAA0188788.1"/>
    <property type="molecule type" value="Genomic_DNA"/>
</dbReference>
<evidence type="ECO:0000256" key="6">
    <source>
        <dbReference type="ARBA" id="ARBA00022893"/>
    </source>
</evidence>
<keyword evidence="5 12" id="KW-0812">Transmembrane</keyword>
<feature type="transmembrane region" description="Helical" evidence="12">
    <location>
        <begin position="520"/>
        <end position="541"/>
    </location>
</feature>
<evidence type="ECO:0000256" key="3">
    <source>
        <dbReference type="ARBA" id="ARBA00022448"/>
    </source>
</evidence>
<keyword evidence="8" id="KW-0683">Retinol-binding</keyword>